<evidence type="ECO:0000256" key="2">
    <source>
        <dbReference type="ARBA" id="ARBA00022475"/>
    </source>
</evidence>
<dbReference type="PANTHER" id="PTHR30509:SF9">
    <property type="entry name" value="MULTIDRUG RESISTANCE PROTEIN MDTO"/>
    <property type="match status" value="1"/>
</dbReference>
<dbReference type="AlphaFoldDB" id="A0A5P1FFR2"/>
<evidence type="ECO:0000256" key="3">
    <source>
        <dbReference type="ARBA" id="ARBA00022692"/>
    </source>
</evidence>
<dbReference type="EMBL" id="CM007382">
    <property type="protein sequence ID" value="ONK76952.1"/>
    <property type="molecule type" value="Genomic_DNA"/>
</dbReference>
<evidence type="ECO:0000256" key="1">
    <source>
        <dbReference type="ARBA" id="ARBA00004651"/>
    </source>
</evidence>
<keyword evidence="3 6" id="KW-0812">Transmembrane</keyword>
<feature type="domain" description="Integral membrane bound transporter" evidence="7">
    <location>
        <begin position="208"/>
        <end position="335"/>
    </location>
</feature>
<evidence type="ECO:0000256" key="4">
    <source>
        <dbReference type="ARBA" id="ARBA00022989"/>
    </source>
</evidence>
<feature type="transmembrane region" description="Helical" evidence="6">
    <location>
        <begin position="195"/>
        <end position="215"/>
    </location>
</feature>
<comment type="subcellular location">
    <subcellularLocation>
        <location evidence="1">Cell membrane</location>
        <topology evidence="1">Multi-pass membrane protein</topology>
    </subcellularLocation>
</comment>
<evidence type="ECO:0000256" key="5">
    <source>
        <dbReference type="ARBA" id="ARBA00023136"/>
    </source>
</evidence>
<evidence type="ECO:0000256" key="6">
    <source>
        <dbReference type="SAM" id="Phobius"/>
    </source>
</evidence>
<evidence type="ECO:0000313" key="9">
    <source>
        <dbReference type="Proteomes" id="UP000243459"/>
    </source>
</evidence>
<dbReference type="InterPro" id="IPR049453">
    <property type="entry name" value="Memb_transporter_dom"/>
</dbReference>
<name>A0A5P1FFR2_ASPOF</name>
<keyword evidence="9" id="KW-1185">Reference proteome</keyword>
<keyword evidence="4 6" id="KW-1133">Transmembrane helix</keyword>
<dbReference type="GO" id="GO:0005886">
    <property type="term" value="C:plasma membrane"/>
    <property type="evidence" value="ECO:0007669"/>
    <property type="project" value="UniProtKB-SubCell"/>
</dbReference>
<dbReference type="Gramene" id="ONK76952">
    <property type="protein sequence ID" value="ONK76952"/>
    <property type="gene ID" value="A4U43_C02F1600"/>
</dbReference>
<organism evidence="8 9">
    <name type="scientific">Asparagus officinalis</name>
    <name type="common">Garden asparagus</name>
    <dbReference type="NCBI Taxonomy" id="4686"/>
    <lineage>
        <taxon>Eukaryota</taxon>
        <taxon>Viridiplantae</taxon>
        <taxon>Streptophyta</taxon>
        <taxon>Embryophyta</taxon>
        <taxon>Tracheophyta</taxon>
        <taxon>Spermatophyta</taxon>
        <taxon>Magnoliopsida</taxon>
        <taxon>Liliopsida</taxon>
        <taxon>Asparagales</taxon>
        <taxon>Asparagaceae</taxon>
        <taxon>Asparagoideae</taxon>
        <taxon>Asparagus</taxon>
    </lineage>
</organism>
<keyword evidence="5 6" id="KW-0472">Membrane</keyword>
<sequence>MLQVREKSKLYGEISFERLRLFLNAFCAENSNCTAAYISQAKSLGCTSTKLAQKIRTMQGIMQWEEFPLKLLPFCIASPSSRLQAIPTSLKGMEMALASTTSSPKITKDQNLKDYILNLQRQINTNIIGSTSIKTQSSYPIYQPPQPLNDLPQTPQELPPLFFLFCIKLLFVNRPQRKAQQEETSDARRRITKRLVIALKCSLILGFATFLGLLFSKPDGYWAVLTVAVTFSPSRQSTFRIATARAHGTAIGSFFGVMGTLVSEDHMELRLLLLVPWIVFTTFLQRSKIYGQAGAMAAVLSAMIIMGRRGYGSPIMFTIDRLTETYIGFCCVIFVELIVQPTSARLVASLQALDECIESIKNINELKVKERELVKRVNQLKKYVEEAQLEPNLWFLPFPAACYCELHRSLTSIGDLLLFLVHGLESLDQECREIDEAIKGDLDKFKESVGGLVKGLVEVIKVNSLDRLEKDLKRKAGGSGGH</sequence>
<dbReference type="OMA" id="HECIRSM"/>
<dbReference type="PANTHER" id="PTHR30509">
    <property type="entry name" value="P-HYDROXYBENZOIC ACID EFFLUX PUMP SUBUNIT-RELATED"/>
    <property type="match status" value="1"/>
</dbReference>
<accession>A0A5P1FFR2</accession>
<evidence type="ECO:0000313" key="8">
    <source>
        <dbReference type="EMBL" id="ONK76952.1"/>
    </source>
</evidence>
<gene>
    <name evidence="8" type="ORF">A4U43_C02F1600</name>
</gene>
<proteinExistence type="predicted"/>
<protein>
    <recommendedName>
        <fullName evidence="7">Integral membrane bound transporter domain-containing protein</fullName>
    </recommendedName>
</protein>
<dbReference type="Proteomes" id="UP000243459">
    <property type="component" value="Chromosome 2"/>
</dbReference>
<feature type="transmembrane region" description="Helical" evidence="6">
    <location>
        <begin position="289"/>
        <end position="307"/>
    </location>
</feature>
<keyword evidence="2" id="KW-1003">Cell membrane</keyword>
<evidence type="ECO:0000259" key="7">
    <source>
        <dbReference type="Pfam" id="PF13515"/>
    </source>
</evidence>
<dbReference type="Pfam" id="PF13515">
    <property type="entry name" value="FUSC_2"/>
    <property type="match status" value="1"/>
</dbReference>
<reference evidence="9" key="1">
    <citation type="journal article" date="2017" name="Nat. Commun.">
        <title>The asparagus genome sheds light on the origin and evolution of a young Y chromosome.</title>
        <authorList>
            <person name="Harkess A."/>
            <person name="Zhou J."/>
            <person name="Xu C."/>
            <person name="Bowers J.E."/>
            <person name="Van der Hulst R."/>
            <person name="Ayyampalayam S."/>
            <person name="Mercati F."/>
            <person name="Riccardi P."/>
            <person name="McKain M.R."/>
            <person name="Kakrana A."/>
            <person name="Tang H."/>
            <person name="Ray J."/>
            <person name="Groenendijk J."/>
            <person name="Arikit S."/>
            <person name="Mathioni S.M."/>
            <person name="Nakano M."/>
            <person name="Shan H."/>
            <person name="Telgmann-Rauber A."/>
            <person name="Kanno A."/>
            <person name="Yue Z."/>
            <person name="Chen H."/>
            <person name="Li W."/>
            <person name="Chen Y."/>
            <person name="Xu X."/>
            <person name="Zhang Y."/>
            <person name="Luo S."/>
            <person name="Chen H."/>
            <person name="Gao J."/>
            <person name="Mao Z."/>
            <person name="Pires J.C."/>
            <person name="Luo M."/>
            <person name="Kudrna D."/>
            <person name="Wing R.A."/>
            <person name="Meyers B.C."/>
            <person name="Yi K."/>
            <person name="Kong H."/>
            <person name="Lavrijsen P."/>
            <person name="Sunseri F."/>
            <person name="Falavigna A."/>
            <person name="Ye Y."/>
            <person name="Leebens-Mack J.H."/>
            <person name="Chen G."/>
        </authorList>
    </citation>
    <scope>NUCLEOTIDE SEQUENCE [LARGE SCALE GENOMIC DNA]</scope>
    <source>
        <strain evidence="9">cv. DH0086</strain>
    </source>
</reference>